<keyword evidence="1" id="KW-0732">Signal</keyword>
<accession>A0ABS7QPU2</accession>
<sequence length="172" mass="17400">MSLPFRGRRAGRRASAALAACMTAGLVVAAAPAPSSAAAALAPSNAVAASGAAGAARPVAAAYRSPSAARPADGHGPGTYEVWATDVNVRDPVDEAHELACDSSPSTTNCGAVVATLSSPETVYVACQQPGETIGGNPYWLSVRVGAELWGWMAGYYVKNHTDSIDGLPRCS</sequence>
<proteinExistence type="predicted"/>
<evidence type="ECO:0008006" key="4">
    <source>
        <dbReference type="Google" id="ProtNLM"/>
    </source>
</evidence>
<feature type="chain" id="PRO_5047016757" description="SH3 domain-containing protein" evidence="1">
    <location>
        <begin position="30"/>
        <end position="172"/>
    </location>
</feature>
<protein>
    <recommendedName>
        <fullName evidence="4">SH3 domain-containing protein</fullName>
    </recommendedName>
</protein>
<dbReference type="RefSeq" id="WP_222976377.1">
    <property type="nucleotide sequence ID" value="NZ_JAINVZ010000005.1"/>
</dbReference>
<gene>
    <name evidence="2" type="ORF">K7472_10165</name>
</gene>
<feature type="signal peptide" evidence="1">
    <location>
        <begin position="1"/>
        <end position="29"/>
    </location>
</feature>
<name>A0ABS7QPU2_9ACTN</name>
<organism evidence="2 3">
    <name type="scientific">Streptantibioticus parmotrematis</name>
    <dbReference type="NCBI Taxonomy" id="2873249"/>
    <lineage>
        <taxon>Bacteria</taxon>
        <taxon>Bacillati</taxon>
        <taxon>Actinomycetota</taxon>
        <taxon>Actinomycetes</taxon>
        <taxon>Kitasatosporales</taxon>
        <taxon>Streptomycetaceae</taxon>
        <taxon>Streptantibioticus</taxon>
    </lineage>
</organism>
<evidence type="ECO:0000313" key="2">
    <source>
        <dbReference type="EMBL" id="MBY8885208.1"/>
    </source>
</evidence>
<comment type="caution">
    <text evidence="2">The sequence shown here is derived from an EMBL/GenBank/DDBJ whole genome shotgun (WGS) entry which is preliminary data.</text>
</comment>
<evidence type="ECO:0000313" key="3">
    <source>
        <dbReference type="Proteomes" id="UP001198565"/>
    </source>
</evidence>
<reference evidence="2 3" key="1">
    <citation type="submission" date="2021-08" db="EMBL/GenBank/DDBJ databases">
        <title>Streptomyces sp. PTM05 isolated from lichen.</title>
        <authorList>
            <person name="Somphong A."/>
            <person name="Phongsopitanun W."/>
            <person name="Tanasupawat S."/>
        </authorList>
    </citation>
    <scope>NUCLEOTIDE SEQUENCE [LARGE SCALE GENOMIC DNA]</scope>
    <source>
        <strain evidence="2 3">Ptm05</strain>
    </source>
</reference>
<evidence type="ECO:0000256" key="1">
    <source>
        <dbReference type="SAM" id="SignalP"/>
    </source>
</evidence>
<dbReference type="EMBL" id="JAINVZ010000005">
    <property type="protein sequence ID" value="MBY8885208.1"/>
    <property type="molecule type" value="Genomic_DNA"/>
</dbReference>
<dbReference type="Proteomes" id="UP001198565">
    <property type="component" value="Unassembled WGS sequence"/>
</dbReference>
<keyword evidence="3" id="KW-1185">Reference proteome</keyword>